<dbReference type="Proteomes" id="UP001498398">
    <property type="component" value="Unassembled WGS sequence"/>
</dbReference>
<feature type="region of interest" description="Disordered" evidence="1">
    <location>
        <begin position="579"/>
        <end position="602"/>
    </location>
</feature>
<organism evidence="3 4">
    <name type="scientific">Marasmiellus scandens</name>
    <dbReference type="NCBI Taxonomy" id="2682957"/>
    <lineage>
        <taxon>Eukaryota</taxon>
        <taxon>Fungi</taxon>
        <taxon>Dikarya</taxon>
        <taxon>Basidiomycota</taxon>
        <taxon>Agaricomycotina</taxon>
        <taxon>Agaricomycetes</taxon>
        <taxon>Agaricomycetidae</taxon>
        <taxon>Agaricales</taxon>
        <taxon>Marasmiineae</taxon>
        <taxon>Omphalotaceae</taxon>
        <taxon>Marasmiellus</taxon>
    </lineage>
</organism>
<keyword evidence="4" id="KW-1185">Reference proteome</keyword>
<dbReference type="EMBL" id="JBANRG010000110">
    <property type="protein sequence ID" value="KAK7435185.1"/>
    <property type="molecule type" value="Genomic_DNA"/>
</dbReference>
<feature type="compositionally biased region" description="Basic and acidic residues" evidence="1">
    <location>
        <begin position="579"/>
        <end position="588"/>
    </location>
</feature>
<name>A0ABR1IMR6_9AGAR</name>
<gene>
    <name evidence="3" type="ORF">VKT23_019755</name>
</gene>
<evidence type="ECO:0000313" key="4">
    <source>
        <dbReference type="Proteomes" id="UP001498398"/>
    </source>
</evidence>
<comment type="caution">
    <text evidence="3">The sequence shown here is derived from an EMBL/GenBank/DDBJ whole genome shotgun (WGS) entry which is preliminary data.</text>
</comment>
<accession>A0ABR1IMR6</accession>
<protein>
    <recommendedName>
        <fullName evidence="2">DUF6606 domain-containing protein</fullName>
    </recommendedName>
</protein>
<proteinExistence type="predicted"/>
<evidence type="ECO:0000259" key="2">
    <source>
        <dbReference type="Pfam" id="PF20255"/>
    </source>
</evidence>
<reference evidence="3 4" key="1">
    <citation type="submission" date="2024-01" db="EMBL/GenBank/DDBJ databases">
        <title>A draft genome for the cacao thread blight pathogen Marasmiellus scandens.</title>
        <authorList>
            <person name="Baruah I.K."/>
            <person name="Leung J."/>
            <person name="Bukari Y."/>
            <person name="Amoako-Attah I."/>
            <person name="Meinhardt L.W."/>
            <person name="Bailey B.A."/>
            <person name="Cohen S.P."/>
        </authorList>
    </citation>
    <scope>NUCLEOTIDE SEQUENCE [LARGE SCALE GENOMIC DNA]</scope>
    <source>
        <strain evidence="3 4">GH-19</strain>
    </source>
</reference>
<dbReference type="Pfam" id="PF20255">
    <property type="entry name" value="DUF6606"/>
    <property type="match status" value="1"/>
</dbReference>
<feature type="domain" description="DUF6606" evidence="2">
    <location>
        <begin position="7"/>
        <end position="270"/>
    </location>
</feature>
<sequence>MSTLEYIIHHVFMPPKLPQKDDYTAVNEERLCRTIHRAAVNYAKHAVLTTPEEKHVWKHLVKMLDNIAEWQSPRGMSIDLIEKGLLDMQDDGATLAYLIRAQNAGIIFQKTSTQIVVSSFEVSPTAKSVMEAQGKLSCSYPGPAIAVPIHHFRQPTFVHELASFLAQMNLDGLDSMATTQKASSTVVEERETPSPRYITTLLTGILRGIGSPADIVRIRKRINDDVLWKDARLPWRRSKIWLVLRVAMQLHLLDTLHYKPFMLFMMCEILSEAVKEGFDSEFIHSMNLKIGVRVSKLGPSISKSLLKGITRATGKAKRLLENRWKTVIANESKPYSWDPEAILASREKDCILSLPNSRDYIFGVLNRPTPIISSHTYTPEVQPRTLREIQDFTQCSKEVMRKAFLDDLRTALADLEASIQGNLRDWVAEHMDDTSAPSILLTILEEYLAAGKGFYRFPEDNSIMILTLFEIWVAIDTIVTSIYPLLASYSPEIPPGIFEPLLLRKSADITRLVDIHRYFSFRHQKAKLGTVFEDISQCRPDSFAVKFFDQSSELQALKTRVEDNAQQTREQRRKEYLQKRQQYKDKTRQALNEPPCPQANAGNHRNCPHSKCVLEREAKRLKIEVHEWPLPRDANAAKATIFELHCPVAFGVWRDATCIILKDVCQVRISDDDVKANPVIVFDKSITLERWRPEMGTRHRITLGSATKSFLNSHYKSIKISKANSEDNVLVENGLSFQLYDETMNVWVADSFQNLTITPWCRPRLSATSAYLPLQASIESTNYDSNLVIANQSLCSDRLGFHEFVSFGTVRVGQNLQWLNVAKEIRSRHGKLEQFLIQGIWNGIGTYVNRVLATHCSPS</sequence>
<evidence type="ECO:0000256" key="1">
    <source>
        <dbReference type="SAM" id="MobiDB-lite"/>
    </source>
</evidence>
<dbReference type="InterPro" id="IPR046541">
    <property type="entry name" value="DUF6606"/>
</dbReference>
<evidence type="ECO:0000313" key="3">
    <source>
        <dbReference type="EMBL" id="KAK7435185.1"/>
    </source>
</evidence>